<reference evidence="5" key="3">
    <citation type="submission" date="2016-03" db="UniProtKB">
        <authorList>
            <consortium name="EnsemblProtists"/>
        </authorList>
    </citation>
    <scope>IDENTIFICATION</scope>
</reference>
<dbReference type="SUPFAM" id="SSF52540">
    <property type="entry name" value="P-loop containing nucleoside triphosphate hydrolases"/>
    <property type="match status" value="1"/>
</dbReference>
<dbReference type="OrthoDB" id="429813at2759"/>
<feature type="compositionally biased region" description="Basic and acidic residues" evidence="2">
    <location>
        <begin position="10"/>
        <end position="22"/>
    </location>
</feature>
<accession>L1IQ77</accession>
<feature type="region of interest" description="Disordered" evidence="2">
    <location>
        <begin position="1"/>
        <end position="22"/>
    </location>
</feature>
<keyword evidence="6" id="KW-1185">Reference proteome</keyword>
<sequence>MAKLRKRGGDRREETGDRQEGSDRRDSLFKFHRVGVLSCKNNILFGATLPQLLGILIRNRKYVEWFKYGVRICCLLMFAIFNTILSVLESIRHKFAISQVQLNDEPIFVIGHPRTGTTLVHNVLSSDARFSFATNLQVGFPSTFILMSNFQWLLSFFVDKKRPMDNMELSLDLPGEDEIATTLLSGGCSAYMPLFFMSQYKTYLDLLNLNTTKERLDTWTASFLFFLKKITYWNDRSLAKQSAHRRLIIKSPVHTSRIPTLLRLFPKAKFIFCYRDPYTVVQSAVHMAQSYYWYTYLNEPSDADISDFVLDQMEIIYREYFKHRNLIPKGNLVEIKFEEMENDIIKTMESIYDQFSLGDIKNLTESAMFKKYREGMTDFKKNSLSRLNEEQKEAVKKRFAFIFETLNYQM</sequence>
<dbReference type="OMA" id="PTDNMEL"/>
<dbReference type="AlphaFoldDB" id="L1IQ77"/>
<dbReference type="Gene3D" id="3.40.50.300">
    <property type="entry name" value="P-loop containing nucleotide triphosphate hydrolases"/>
    <property type="match status" value="1"/>
</dbReference>
<keyword evidence="3" id="KW-1133">Transmembrane helix</keyword>
<feature type="transmembrane region" description="Helical" evidence="3">
    <location>
        <begin position="68"/>
        <end position="88"/>
    </location>
</feature>
<keyword evidence="3" id="KW-0472">Membrane</keyword>
<dbReference type="RefSeq" id="XP_005825378.1">
    <property type="nucleotide sequence ID" value="XM_005825321.1"/>
</dbReference>
<comment type="subcellular location">
    <subcellularLocation>
        <location evidence="1">Plastid</location>
        <location evidence="1">Chloroplast</location>
    </subcellularLocation>
</comment>
<evidence type="ECO:0000256" key="3">
    <source>
        <dbReference type="SAM" id="Phobius"/>
    </source>
</evidence>
<proteinExistence type="predicted"/>
<dbReference type="eggNOG" id="ENOG502RXAI">
    <property type="taxonomic scope" value="Eukaryota"/>
</dbReference>
<dbReference type="GO" id="GO:0009507">
    <property type="term" value="C:chloroplast"/>
    <property type="evidence" value="ECO:0007669"/>
    <property type="project" value="UniProtKB-SubCell"/>
</dbReference>
<dbReference type="Pfam" id="PF13469">
    <property type="entry name" value="Sulfotransfer_3"/>
    <property type="match status" value="1"/>
</dbReference>
<reference evidence="4 6" key="1">
    <citation type="journal article" date="2012" name="Nature">
        <title>Algal genomes reveal evolutionary mosaicism and the fate of nucleomorphs.</title>
        <authorList>
            <consortium name="DOE Joint Genome Institute"/>
            <person name="Curtis B.A."/>
            <person name="Tanifuji G."/>
            <person name="Burki F."/>
            <person name="Gruber A."/>
            <person name="Irimia M."/>
            <person name="Maruyama S."/>
            <person name="Arias M.C."/>
            <person name="Ball S.G."/>
            <person name="Gile G.H."/>
            <person name="Hirakawa Y."/>
            <person name="Hopkins J.F."/>
            <person name="Kuo A."/>
            <person name="Rensing S.A."/>
            <person name="Schmutz J."/>
            <person name="Symeonidi A."/>
            <person name="Elias M."/>
            <person name="Eveleigh R.J."/>
            <person name="Herman E.K."/>
            <person name="Klute M.J."/>
            <person name="Nakayama T."/>
            <person name="Obornik M."/>
            <person name="Reyes-Prieto A."/>
            <person name="Armbrust E.V."/>
            <person name="Aves S.J."/>
            <person name="Beiko R.G."/>
            <person name="Coutinho P."/>
            <person name="Dacks J.B."/>
            <person name="Durnford D.G."/>
            <person name="Fast N.M."/>
            <person name="Green B.R."/>
            <person name="Grisdale C.J."/>
            <person name="Hempel F."/>
            <person name="Henrissat B."/>
            <person name="Hoppner M.P."/>
            <person name="Ishida K."/>
            <person name="Kim E."/>
            <person name="Koreny L."/>
            <person name="Kroth P.G."/>
            <person name="Liu Y."/>
            <person name="Malik S.B."/>
            <person name="Maier U.G."/>
            <person name="McRose D."/>
            <person name="Mock T."/>
            <person name="Neilson J.A."/>
            <person name="Onodera N.T."/>
            <person name="Poole A.M."/>
            <person name="Pritham E.J."/>
            <person name="Richards T.A."/>
            <person name="Rocap G."/>
            <person name="Roy S.W."/>
            <person name="Sarai C."/>
            <person name="Schaack S."/>
            <person name="Shirato S."/>
            <person name="Slamovits C.H."/>
            <person name="Spencer D.F."/>
            <person name="Suzuki S."/>
            <person name="Worden A.Z."/>
            <person name="Zauner S."/>
            <person name="Barry K."/>
            <person name="Bell C."/>
            <person name="Bharti A.K."/>
            <person name="Crow J.A."/>
            <person name="Grimwood J."/>
            <person name="Kramer R."/>
            <person name="Lindquist E."/>
            <person name="Lucas S."/>
            <person name="Salamov A."/>
            <person name="McFadden G.I."/>
            <person name="Lane C.E."/>
            <person name="Keeling P.J."/>
            <person name="Gray M.W."/>
            <person name="Grigoriev I.V."/>
            <person name="Archibald J.M."/>
        </authorList>
    </citation>
    <scope>NUCLEOTIDE SEQUENCE</scope>
    <source>
        <strain evidence="4 6">CCMP2712</strain>
    </source>
</reference>
<dbReference type="KEGG" id="gtt:GUITHDRAFT_165242"/>
<reference evidence="6" key="2">
    <citation type="submission" date="2012-11" db="EMBL/GenBank/DDBJ databases">
        <authorList>
            <person name="Kuo A."/>
            <person name="Curtis B.A."/>
            <person name="Tanifuji G."/>
            <person name="Burki F."/>
            <person name="Gruber A."/>
            <person name="Irimia M."/>
            <person name="Maruyama S."/>
            <person name="Arias M.C."/>
            <person name="Ball S.G."/>
            <person name="Gile G.H."/>
            <person name="Hirakawa Y."/>
            <person name="Hopkins J.F."/>
            <person name="Rensing S.A."/>
            <person name="Schmutz J."/>
            <person name="Symeonidi A."/>
            <person name="Elias M."/>
            <person name="Eveleigh R.J."/>
            <person name="Herman E.K."/>
            <person name="Klute M.J."/>
            <person name="Nakayama T."/>
            <person name="Obornik M."/>
            <person name="Reyes-Prieto A."/>
            <person name="Armbrust E.V."/>
            <person name="Aves S.J."/>
            <person name="Beiko R.G."/>
            <person name="Coutinho P."/>
            <person name="Dacks J.B."/>
            <person name="Durnford D.G."/>
            <person name="Fast N.M."/>
            <person name="Green B.R."/>
            <person name="Grisdale C."/>
            <person name="Hempe F."/>
            <person name="Henrissat B."/>
            <person name="Hoppner M.P."/>
            <person name="Ishida K.-I."/>
            <person name="Kim E."/>
            <person name="Koreny L."/>
            <person name="Kroth P.G."/>
            <person name="Liu Y."/>
            <person name="Malik S.-B."/>
            <person name="Maier U.G."/>
            <person name="McRose D."/>
            <person name="Mock T."/>
            <person name="Neilson J.A."/>
            <person name="Onodera N.T."/>
            <person name="Poole A.M."/>
            <person name="Pritham E.J."/>
            <person name="Richards T.A."/>
            <person name="Rocap G."/>
            <person name="Roy S.W."/>
            <person name="Sarai C."/>
            <person name="Schaack S."/>
            <person name="Shirato S."/>
            <person name="Slamovits C.H."/>
            <person name="Spencer D.F."/>
            <person name="Suzuki S."/>
            <person name="Worden A.Z."/>
            <person name="Zauner S."/>
            <person name="Barry K."/>
            <person name="Bell C."/>
            <person name="Bharti A.K."/>
            <person name="Crow J.A."/>
            <person name="Grimwood J."/>
            <person name="Kramer R."/>
            <person name="Lindquist E."/>
            <person name="Lucas S."/>
            <person name="Salamov A."/>
            <person name="McFadden G.I."/>
            <person name="Lane C.E."/>
            <person name="Keeling P.J."/>
            <person name="Gray M.W."/>
            <person name="Grigoriev I.V."/>
            <person name="Archibald J.M."/>
        </authorList>
    </citation>
    <scope>NUCLEOTIDE SEQUENCE</scope>
    <source>
        <strain evidence="6">CCMP2712</strain>
    </source>
</reference>
<evidence type="ECO:0000256" key="1">
    <source>
        <dbReference type="ARBA" id="ARBA00004229"/>
    </source>
</evidence>
<protein>
    <recommendedName>
        <fullName evidence="7">Sulfotransferase</fullName>
    </recommendedName>
</protein>
<keyword evidence="3" id="KW-0812">Transmembrane</keyword>
<dbReference type="Proteomes" id="UP000011087">
    <property type="component" value="Unassembled WGS sequence"/>
</dbReference>
<gene>
    <name evidence="4" type="ORF">GUITHDRAFT_165242</name>
</gene>
<dbReference type="PANTHER" id="PTHR36451">
    <property type="entry name" value="PAPS-DEPENDENT SULFOTRANSFERASE STF3"/>
    <property type="match status" value="1"/>
</dbReference>
<dbReference type="EnsemblProtists" id="EKX38398">
    <property type="protein sequence ID" value="EKX38398"/>
    <property type="gene ID" value="GUITHDRAFT_165242"/>
</dbReference>
<evidence type="ECO:0000256" key="2">
    <source>
        <dbReference type="SAM" id="MobiDB-lite"/>
    </source>
</evidence>
<dbReference type="InterPro" id="IPR027417">
    <property type="entry name" value="P-loop_NTPase"/>
</dbReference>
<evidence type="ECO:0000313" key="6">
    <source>
        <dbReference type="Proteomes" id="UP000011087"/>
    </source>
</evidence>
<dbReference type="InterPro" id="IPR052736">
    <property type="entry name" value="Stf3_sulfotransferase"/>
</dbReference>
<dbReference type="PANTHER" id="PTHR36451:SF1">
    <property type="entry name" value="OMEGA-HYDROXY-BETA-DIHYDROMENAQUINONE-9 SULFOTRANSFERASE STF3"/>
    <property type="match status" value="1"/>
</dbReference>
<evidence type="ECO:0008006" key="7">
    <source>
        <dbReference type="Google" id="ProtNLM"/>
    </source>
</evidence>
<evidence type="ECO:0000313" key="4">
    <source>
        <dbReference type="EMBL" id="EKX38398.1"/>
    </source>
</evidence>
<dbReference type="HOGENOM" id="CLU_051167_0_0_1"/>
<dbReference type="PaxDb" id="55529-EKX38398"/>
<name>L1IQ77_GUITC</name>
<dbReference type="GeneID" id="17295131"/>
<organism evidence="4">
    <name type="scientific">Guillardia theta (strain CCMP2712)</name>
    <name type="common">Cryptophyte</name>
    <dbReference type="NCBI Taxonomy" id="905079"/>
    <lineage>
        <taxon>Eukaryota</taxon>
        <taxon>Cryptophyceae</taxon>
        <taxon>Pyrenomonadales</taxon>
        <taxon>Geminigeraceae</taxon>
        <taxon>Guillardia</taxon>
    </lineage>
</organism>
<dbReference type="EMBL" id="JH993049">
    <property type="protein sequence ID" value="EKX38398.1"/>
    <property type="molecule type" value="Genomic_DNA"/>
</dbReference>
<evidence type="ECO:0000313" key="5">
    <source>
        <dbReference type="EnsemblProtists" id="EKX38398"/>
    </source>
</evidence>